<dbReference type="PRINTS" id="PR00081">
    <property type="entry name" value="GDHRDH"/>
</dbReference>
<dbReference type="PROSITE" id="PS00061">
    <property type="entry name" value="ADH_SHORT"/>
    <property type="match status" value="1"/>
</dbReference>
<gene>
    <name evidence="4" type="ORF">SAMN06295920_10794</name>
</gene>
<dbReference type="InterPro" id="IPR002347">
    <property type="entry name" value="SDR_fam"/>
</dbReference>
<organism evidence="4 5">
    <name type="scientific">Rhizorhabdus histidinilytica</name>
    <dbReference type="NCBI Taxonomy" id="439228"/>
    <lineage>
        <taxon>Bacteria</taxon>
        <taxon>Pseudomonadati</taxon>
        <taxon>Pseudomonadota</taxon>
        <taxon>Alphaproteobacteria</taxon>
        <taxon>Sphingomonadales</taxon>
        <taxon>Sphingomonadaceae</taxon>
        <taxon>Rhizorhabdus</taxon>
    </lineage>
</organism>
<dbReference type="PANTHER" id="PTHR24321">
    <property type="entry name" value="DEHYDROGENASES, SHORT CHAIN"/>
    <property type="match status" value="1"/>
</dbReference>
<evidence type="ECO:0000313" key="5">
    <source>
        <dbReference type="Proteomes" id="UP000189818"/>
    </source>
</evidence>
<dbReference type="STRING" id="439228.SAMN06295920_10794"/>
<dbReference type="InterPro" id="IPR036291">
    <property type="entry name" value="NAD(P)-bd_dom_sf"/>
</dbReference>
<dbReference type="InterPro" id="IPR020904">
    <property type="entry name" value="Sc_DH/Rdtase_CS"/>
</dbReference>
<sequence length="290" mass="29806">MAEGDGRARGGRLAGRVALVTGCGRLQGIGRAVALDLAAAGADVAVTDLRVDGVRNVADTSEAEAAIGWRGLPSLVEEVRAMGRRAVALTGDISDEADAGRMVGEAIAALGRVDILVNNAGAPHGSDRGPSWEIPIDAFDAVMRINARGAFLMSRAVIRHLLARRAGGEEIAGRIVNIASGAGKRGVPERAAYCASKFAVVGLTQTLAQELGAMDVTVNAVCPGAIATARAASREKRKAEAGVAFEFIKSAVPRIGTGHDIARAVTFLAEPEASFVTGQSIMVDGGMLML</sequence>
<evidence type="ECO:0000313" key="4">
    <source>
        <dbReference type="EMBL" id="SKB85277.1"/>
    </source>
</evidence>
<dbReference type="EMBL" id="FUYM01000007">
    <property type="protein sequence ID" value="SKB85277.1"/>
    <property type="molecule type" value="Genomic_DNA"/>
</dbReference>
<keyword evidence="5" id="KW-1185">Reference proteome</keyword>
<comment type="similarity">
    <text evidence="1 3">Belongs to the short-chain dehydrogenases/reductases (SDR) family.</text>
</comment>
<dbReference type="AlphaFoldDB" id="A0A1T5EMW5"/>
<keyword evidence="2" id="KW-0560">Oxidoreductase</keyword>
<protein>
    <submittedName>
        <fullName evidence="4">3-oxoacyl-[acyl-carrier protein] reductase/meso-butanediol dehydrogenase / (S,S)-butanediol dehydrogenase / diacetyl reductase</fullName>
    </submittedName>
</protein>
<accession>A0A1T5EMW5</accession>
<dbReference type="GO" id="GO:0016491">
    <property type="term" value="F:oxidoreductase activity"/>
    <property type="evidence" value="ECO:0007669"/>
    <property type="project" value="UniProtKB-KW"/>
</dbReference>
<dbReference type="PANTHER" id="PTHR24321:SF8">
    <property type="entry name" value="ESTRADIOL 17-BETA-DEHYDROGENASE 8-RELATED"/>
    <property type="match status" value="1"/>
</dbReference>
<dbReference type="Proteomes" id="UP000189818">
    <property type="component" value="Unassembled WGS sequence"/>
</dbReference>
<evidence type="ECO:0000256" key="3">
    <source>
        <dbReference type="RuleBase" id="RU000363"/>
    </source>
</evidence>
<dbReference type="Gene3D" id="3.40.50.720">
    <property type="entry name" value="NAD(P)-binding Rossmann-like Domain"/>
    <property type="match status" value="1"/>
</dbReference>
<evidence type="ECO:0000256" key="1">
    <source>
        <dbReference type="ARBA" id="ARBA00006484"/>
    </source>
</evidence>
<reference evidence="5" key="1">
    <citation type="submission" date="2017-02" db="EMBL/GenBank/DDBJ databases">
        <authorList>
            <person name="Varghese N."/>
            <person name="Submissions S."/>
        </authorList>
    </citation>
    <scope>NUCLEOTIDE SEQUENCE [LARGE SCALE GENOMIC DNA]</scope>
    <source>
        <strain evidence="5">UM2</strain>
    </source>
</reference>
<evidence type="ECO:0000256" key="2">
    <source>
        <dbReference type="ARBA" id="ARBA00023002"/>
    </source>
</evidence>
<proteinExistence type="inferred from homology"/>
<dbReference type="RefSeq" id="WP_176152589.1">
    <property type="nucleotide sequence ID" value="NZ_FUYM01000007.1"/>
</dbReference>
<name>A0A1T5EMW5_9SPHN</name>
<dbReference type="PRINTS" id="PR00080">
    <property type="entry name" value="SDRFAMILY"/>
</dbReference>
<dbReference type="FunFam" id="3.40.50.720:FF:000084">
    <property type="entry name" value="Short-chain dehydrogenase reductase"/>
    <property type="match status" value="1"/>
</dbReference>
<dbReference type="Pfam" id="PF00106">
    <property type="entry name" value="adh_short"/>
    <property type="match status" value="1"/>
</dbReference>
<dbReference type="SUPFAM" id="SSF51735">
    <property type="entry name" value="NAD(P)-binding Rossmann-fold domains"/>
    <property type="match status" value="1"/>
</dbReference>